<dbReference type="PANTHER" id="PTHR22761">
    <property type="entry name" value="CHARGED MULTIVESICULAR BODY PROTEIN"/>
    <property type="match status" value="1"/>
</dbReference>
<dbReference type="GO" id="GO:0006900">
    <property type="term" value="P:vesicle budding from membrane"/>
    <property type="evidence" value="ECO:0007669"/>
    <property type="project" value="TreeGrafter"/>
</dbReference>
<protein>
    <recommendedName>
        <fullName evidence="5">Snf7-domain-containing protein</fullName>
    </recommendedName>
</protein>
<dbReference type="OrthoDB" id="10250120at2759"/>
<dbReference type="Proteomes" id="UP000294933">
    <property type="component" value="Unassembled WGS sequence"/>
</dbReference>
<dbReference type="Pfam" id="PF03357">
    <property type="entry name" value="Snf7"/>
    <property type="match status" value="1"/>
</dbReference>
<keyword evidence="1" id="KW-0175">Coiled coil</keyword>
<dbReference type="GO" id="GO:0009898">
    <property type="term" value="C:cytoplasmic side of plasma membrane"/>
    <property type="evidence" value="ECO:0007669"/>
    <property type="project" value="TreeGrafter"/>
</dbReference>
<dbReference type="InterPro" id="IPR005024">
    <property type="entry name" value="Snf7_fam"/>
</dbReference>
<dbReference type="GO" id="GO:0005771">
    <property type="term" value="C:multivesicular body"/>
    <property type="evidence" value="ECO:0007669"/>
    <property type="project" value="TreeGrafter"/>
</dbReference>
<proteinExistence type="predicted"/>
<evidence type="ECO:0000256" key="1">
    <source>
        <dbReference type="SAM" id="Coils"/>
    </source>
</evidence>
<evidence type="ECO:0000313" key="3">
    <source>
        <dbReference type="EMBL" id="TDL21517.1"/>
    </source>
</evidence>
<sequence>MSERGDGDWLSSLPKYSKTSKSRLQSLYSDLARQKLSNPTSFNSNVAWWRETLESLAIHSWRTREDSSGALTLQVNSSLTEKLRYPGVGKPLGLGAVVMFDLPGKTELISQSALIPLESFLNASSSIYDSASLPYRIASYVITKPLSWALQQLNIINPDGEGGGSTSEQLQSVKGSYVVVRNLEHAADAVQEMQRKKAGVSPADELYSFESFKKLFGVNGVVFPDVSLSDTDLKVLLKFLSRDRKVIVTDKEVIKFVYESSTTNRTITPVDSGILALKSGVENLEAQVDALQQKIHERTEKINTALRAKRKDVALSHLRSRKQLEETLSKRLGSLAILQSTLTQVETAAGDIEIMKSYESSTATLRAILSHPSLQRERVEETMEAMAAASDEQREIDEVIRAGVGVVGEVVDEGELEMELAGLVEEVKKEESEKEAATAEARLPNVPPEPVGASSSTFSPIAMDASPPPQIPSTPQRLDTPTSIPLPETPSDVANAEWEARYKQGQEERAIQALRDKEAQNATRVRWEEETSRKAEEVIRKPEVAS</sequence>
<dbReference type="AlphaFoldDB" id="A0A4Y7Q1J6"/>
<feature type="region of interest" description="Disordered" evidence="2">
    <location>
        <begin position="429"/>
        <end position="497"/>
    </location>
</feature>
<dbReference type="PANTHER" id="PTHR22761:SF96">
    <property type="entry name" value="BCDNA.GH08385"/>
    <property type="match status" value="1"/>
</dbReference>
<accession>A0A4Y7Q1J6</accession>
<gene>
    <name evidence="3" type="ORF">BD410DRAFT_829025</name>
</gene>
<evidence type="ECO:0008006" key="5">
    <source>
        <dbReference type="Google" id="ProtNLM"/>
    </source>
</evidence>
<reference evidence="3 4" key="1">
    <citation type="submission" date="2018-06" db="EMBL/GenBank/DDBJ databases">
        <title>A transcriptomic atlas of mushroom development highlights an independent origin of complex multicellularity.</title>
        <authorList>
            <consortium name="DOE Joint Genome Institute"/>
            <person name="Krizsan K."/>
            <person name="Almasi E."/>
            <person name="Merenyi Z."/>
            <person name="Sahu N."/>
            <person name="Viragh M."/>
            <person name="Koszo T."/>
            <person name="Mondo S."/>
            <person name="Kiss B."/>
            <person name="Balint B."/>
            <person name="Kues U."/>
            <person name="Barry K."/>
            <person name="Hegedus J.C."/>
            <person name="Henrissat B."/>
            <person name="Johnson J."/>
            <person name="Lipzen A."/>
            <person name="Ohm R."/>
            <person name="Nagy I."/>
            <person name="Pangilinan J."/>
            <person name="Yan J."/>
            <person name="Xiong Y."/>
            <person name="Grigoriev I.V."/>
            <person name="Hibbett D.S."/>
            <person name="Nagy L.G."/>
        </authorList>
    </citation>
    <scope>NUCLEOTIDE SEQUENCE [LARGE SCALE GENOMIC DNA]</scope>
    <source>
        <strain evidence="3 4">SZMC22713</strain>
    </source>
</reference>
<evidence type="ECO:0000256" key="2">
    <source>
        <dbReference type="SAM" id="MobiDB-lite"/>
    </source>
</evidence>
<feature type="coiled-coil region" evidence="1">
    <location>
        <begin position="274"/>
        <end position="301"/>
    </location>
</feature>
<keyword evidence="4" id="KW-1185">Reference proteome</keyword>
<dbReference type="VEuPathDB" id="FungiDB:BD410DRAFT_829025"/>
<dbReference type="GO" id="GO:0000815">
    <property type="term" value="C:ESCRT III complex"/>
    <property type="evidence" value="ECO:0007669"/>
    <property type="project" value="TreeGrafter"/>
</dbReference>
<dbReference type="STRING" id="50990.A0A4Y7Q1J6"/>
<dbReference type="EMBL" id="ML170180">
    <property type="protein sequence ID" value="TDL21517.1"/>
    <property type="molecule type" value="Genomic_DNA"/>
</dbReference>
<evidence type="ECO:0000313" key="4">
    <source>
        <dbReference type="Proteomes" id="UP000294933"/>
    </source>
</evidence>
<organism evidence="3 4">
    <name type="scientific">Rickenella mellea</name>
    <dbReference type="NCBI Taxonomy" id="50990"/>
    <lineage>
        <taxon>Eukaryota</taxon>
        <taxon>Fungi</taxon>
        <taxon>Dikarya</taxon>
        <taxon>Basidiomycota</taxon>
        <taxon>Agaricomycotina</taxon>
        <taxon>Agaricomycetes</taxon>
        <taxon>Hymenochaetales</taxon>
        <taxon>Rickenellaceae</taxon>
        <taxon>Rickenella</taxon>
    </lineage>
</organism>
<dbReference type="GO" id="GO:0032511">
    <property type="term" value="P:late endosome to vacuole transport via multivesicular body sorting pathway"/>
    <property type="evidence" value="ECO:0007669"/>
    <property type="project" value="TreeGrafter"/>
</dbReference>
<feature type="compositionally biased region" description="Polar residues" evidence="2">
    <location>
        <begin position="473"/>
        <end position="483"/>
    </location>
</feature>
<dbReference type="Gene3D" id="6.10.140.1230">
    <property type="match status" value="1"/>
</dbReference>
<name>A0A4Y7Q1J6_9AGAM</name>
<feature type="region of interest" description="Disordered" evidence="2">
    <location>
        <begin position="514"/>
        <end position="546"/>
    </location>
</feature>